<gene>
    <name evidence="4" type="ORF">V3C41_01625</name>
</gene>
<dbReference type="SMART" id="SM00448">
    <property type="entry name" value="REC"/>
    <property type="match status" value="1"/>
</dbReference>
<dbReference type="SUPFAM" id="SSF52172">
    <property type="entry name" value="CheY-like"/>
    <property type="match status" value="1"/>
</dbReference>
<organism evidence="4 5">
    <name type="scientific">Paenarthrobacter nicotinovorans</name>
    <name type="common">Arthrobacter nicotinovorans</name>
    <dbReference type="NCBI Taxonomy" id="29320"/>
    <lineage>
        <taxon>Bacteria</taxon>
        <taxon>Bacillati</taxon>
        <taxon>Actinomycetota</taxon>
        <taxon>Actinomycetes</taxon>
        <taxon>Micrococcales</taxon>
        <taxon>Micrococcaceae</taxon>
        <taxon>Paenarthrobacter</taxon>
    </lineage>
</organism>
<sequence>MTEHRAVVIEDDPDIALLITTIIESMGYTVRTAQTGPAGIHAVRAVQPAVITTDLGLPEMNGLEVIKAIRERSHAPILVISANHDPDTVEHALAAGANGFLPKPFRPGALRDHLKELQNDPAATNFPGQYS</sequence>
<dbReference type="EMBL" id="JBBMFV010000003">
    <property type="protein sequence ID" value="MEO3939765.1"/>
    <property type="molecule type" value="Genomic_DNA"/>
</dbReference>
<evidence type="ECO:0000256" key="2">
    <source>
        <dbReference type="PROSITE-ProRule" id="PRU00169"/>
    </source>
</evidence>
<accession>A0ABV0GMK2</accession>
<feature type="modified residue" description="4-aspartylphosphate" evidence="2">
    <location>
        <position position="54"/>
    </location>
</feature>
<dbReference type="InterPro" id="IPR050595">
    <property type="entry name" value="Bact_response_regulator"/>
</dbReference>
<feature type="domain" description="Response regulatory" evidence="3">
    <location>
        <begin position="5"/>
        <end position="118"/>
    </location>
</feature>
<dbReference type="PANTHER" id="PTHR44591:SF23">
    <property type="entry name" value="CHEY SUBFAMILY"/>
    <property type="match status" value="1"/>
</dbReference>
<comment type="caution">
    <text evidence="4">The sequence shown here is derived from an EMBL/GenBank/DDBJ whole genome shotgun (WGS) entry which is preliminary data.</text>
</comment>
<evidence type="ECO:0000313" key="4">
    <source>
        <dbReference type="EMBL" id="MEO3939765.1"/>
    </source>
</evidence>
<dbReference type="CDD" id="cd00156">
    <property type="entry name" value="REC"/>
    <property type="match status" value="1"/>
</dbReference>
<dbReference type="PROSITE" id="PS50110">
    <property type="entry name" value="RESPONSE_REGULATORY"/>
    <property type="match status" value="1"/>
</dbReference>
<proteinExistence type="predicted"/>
<dbReference type="PANTHER" id="PTHR44591">
    <property type="entry name" value="STRESS RESPONSE REGULATOR PROTEIN 1"/>
    <property type="match status" value="1"/>
</dbReference>
<dbReference type="Gene3D" id="3.40.50.2300">
    <property type="match status" value="1"/>
</dbReference>
<dbReference type="Pfam" id="PF00072">
    <property type="entry name" value="Response_reg"/>
    <property type="match status" value="1"/>
</dbReference>
<evidence type="ECO:0000259" key="3">
    <source>
        <dbReference type="PROSITE" id="PS50110"/>
    </source>
</evidence>
<keyword evidence="5" id="KW-1185">Reference proteome</keyword>
<dbReference type="RefSeq" id="WP_347781649.1">
    <property type="nucleotide sequence ID" value="NZ_JBBMFV010000003.1"/>
</dbReference>
<protein>
    <submittedName>
        <fullName evidence="4">Response regulator</fullName>
    </submittedName>
</protein>
<dbReference type="InterPro" id="IPR011006">
    <property type="entry name" value="CheY-like_superfamily"/>
</dbReference>
<evidence type="ECO:0000256" key="1">
    <source>
        <dbReference type="ARBA" id="ARBA00022553"/>
    </source>
</evidence>
<dbReference type="Proteomes" id="UP001448614">
    <property type="component" value="Unassembled WGS sequence"/>
</dbReference>
<name>A0ABV0GMK2_PAENI</name>
<reference evidence="4 5" key="1">
    <citation type="journal article" date="2024" name="Appl. Microbiol. Biotechnol.">
        <title>Biosynthetic gene clusters with biotechnological applications in novel Antarctic isolates from Actinomycetota.</title>
        <authorList>
            <person name="Bruna P."/>
            <person name="Nunez-Montero K."/>
            <person name="Contreras M.J."/>
            <person name="Leal K."/>
            <person name="Garcia M."/>
            <person name="Abanto M."/>
            <person name="Barrientos L."/>
        </authorList>
    </citation>
    <scope>NUCLEOTIDE SEQUENCE [LARGE SCALE GENOMIC DNA]</scope>
    <source>
        <strain evidence="4 5">Se16.17</strain>
    </source>
</reference>
<dbReference type="InterPro" id="IPR001789">
    <property type="entry name" value="Sig_transdc_resp-reg_receiver"/>
</dbReference>
<keyword evidence="1 2" id="KW-0597">Phosphoprotein</keyword>
<evidence type="ECO:0000313" key="5">
    <source>
        <dbReference type="Proteomes" id="UP001448614"/>
    </source>
</evidence>